<keyword evidence="6 11" id="KW-0732">Signal</keyword>
<dbReference type="InterPro" id="IPR008427">
    <property type="entry name" value="Extracellular_membr_CFEM_dom"/>
</dbReference>
<keyword evidence="14" id="KW-1185">Reference proteome</keyword>
<keyword evidence="8" id="KW-0449">Lipoprotein</keyword>
<dbReference type="Proteomes" id="UP001480595">
    <property type="component" value="Unassembled WGS sequence"/>
</dbReference>
<feature type="compositionally biased region" description="Basic and acidic residues" evidence="10">
    <location>
        <begin position="142"/>
        <end position="182"/>
    </location>
</feature>
<name>A0ABR1TVM2_9PEZI</name>
<evidence type="ECO:0000256" key="8">
    <source>
        <dbReference type="ARBA" id="ARBA00023288"/>
    </source>
</evidence>
<evidence type="ECO:0000256" key="7">
    <source>
        <dbReference type="ARBA" id="ARBA00023157"/>
    </source>
</evidence>
<keyword evidence="4" id="KW-0964">Secreted</keyword>
<evidence type="ECO:0000256" key="4">
    <source>
        <dbReference type="ARBA" id="ARBA00022525"/>
    </source>
</evidence>
<proteinExistence type="inferred from homology"/>
<dbReference type="Pfam" id="PF05730">
    <property type="entry name" value="CFEM"/>
    <property type="match status" value="1"/>
</dbReference>
<feature type="region of interest" description="Disordered" evidence="10">
    <location>
        <begin position="108"/>
        <end position="268"/>
    </location>
</feature>
<evidence type="ECO:0000313" key="14">
    <source>
        <dbReference type="Proteomes" id="UP001480595"/>
    </source>
</evidence>
<dbReference type="GeneID" id="92096896"/>
<feature type="chain" id="PRO_5046264509" description="CFEM domain-containing protein" evidence="11">
    <location>
        <begin position="20"/>
        <end position="268"/>
    </location>
</feature>
<feature type="signal peptide" evidence="11">
    <location>
        <begin position="1"/>
        <end position="19"/>
    </location>
</feature>
<evidence type="ECO:0000256" key="9">
    <source>
        <dbReference type="PROSITE-ProRule" id="PRU01356"/>
    </source>
</evidence>
<keyword evidence="5" id="KW-0472">Membrane</keyword>
<evidence type="ECO:0000256" key="6">
    <source>
        <dbReference type="ARBA" id="ARBA00022729"/>
    </source>
</evidence>
<feature type="compositionally biased region" description="Basic and acidic residues" evidence="10">
    <location>
        <begin position="220"/>
        <end position="232"/>
    </location>
</feature>
<evidence type="ECO:0000256" key="1">
    <source>
        <dbReference type="ARBA" id="ARBA00004589"/>
    </source>
</evidence>
<evidence type="ECO:0000313" key="13">
    <source>
        <dbReference type="EMBL" id="KAK8050694.1"/>
    </source>
</evidence>
<feature type="compositionally biased region" description="Low complexity" evidence="10">
    <location>
        <begin position="110"/>
        <end position="124"/>
    </location>
</feature>
<dbReference type="PROSITE" id="PS52012">
    <property type="entry name" value="CFEM"/>
    <property type="match status" value="1"/>
</dbReference>
<sequence length="268" mass="30504">MHFNAAFIALLAAAAGVGASTIEDRNLNGPPLCAELCFKKAVEASQCKNQKHYIRNLWKKYPWECLCKDQKFHDAVVPCIEKKCNQPKERLQISAFIEKTCGYSIQVDGQAKSPQSPEQPPKSQYRARNYNNPKPKQQAPKNEYKPIKKPESHQAPKDDYKPKKTEQKEPAKNEYKPTKKPEQQQAPKDAYKPKKTEQKEPAKDEHKPAKKPEQQQAPKGEYKPKKPEHAEAPKGGYKTAKMPGQNQLPEDGYKSKNSQPLQQAPKNY</sequence>
<evidence type="ECO:0000259" key="12">
    <source>
        <dbReference type="PROSITE" id="PS52012"/>
    </source>
</evidence>
<feature type="compositionally biased region" description="Basic and acidic residues" evidence="10">
    <location>
        <begin position="189"/>
        <end position="213"/>
    </location>
</feature>
<comment type="caution">
    <text evidence="9">Lacks conserved residue(s) required for the propagation of feature annotation.</text>
</comment>
<evidence type="ECO:0000256" key="3">
    <source>
        <dbReference type="ARBA" id="ARBA00010031"/>
    </source>
</evidence>
<feature type="domain" description="CFEM" evidence="12">
    <location>
        <begin position="5"/>
        <end position="128"/>
    </location>
</feature>
<comment type="similarity">
    <text evidence="3">Belongs to the RBT5 family.</text>
</comment>
<dbReference type="EMBL" id="JAQQWL010000011">
    <property type="protein sequence ID" value="KAK8050694.1"/>
    <property type="molecule type" value="Genomic_DNA"/>
</dbReference>
<keyword evidence="5" id="KW-0336">GPI-anchor</keyword>
<reference evidence="13 14" key="1">
    <citation type="submission" date="2023-01" db="EMBL/GenBank/DDBJ databases">
        <title>Analysis of 21 Apiospora genomes using comparative genomics revels a genus with tremendous synthesis potential of carbohydrate active enzymes and secondary metabolites.</title>
        <authorList>
            <person name="Sorensen T."/>
        </authorList>
    </citation>
    <scope>NUCLEOTIDE SEQUENCE [LARGE SCALE GENOMIC DNA]</scope>
    <source>
        <strain evidence="13 14">CBS 135458</strain>
    </source>
</reference>
<keyword evidence="7" id="KW-1015">Disulfide bond</keyword>
<dbReference type="RefSeq" id="XP_066712943.1">
    <property type="nucleotide sequence ID" value="XM_066863833.1"/>
</dbReference>
<evidence type="ECO:0000256" key="11">
    <source>
        <dbReference type="SAM" id="SignalP"/>
    </source>
</evidence>
<evidence type="ECO:0000256" key="10">
    <source>
        <dbReference type="SAM" id="MobiDB-lite"/>
    </source>
</evidence>
<comment type="subcellular location">
    <subcellularLocation>
        <location evidence="1">Membrane</location>
        <topology evidence="1">Lipid-anchor</topology>
        <topology evidence="1">GPI-anchor</topology>
    </subcellularLocation>
    <subcellularLocation>
        <location evidence="2">Secreted</location>
    </subcellularLocation>
</comment>
<gene>
    <name evidence="13" type="ORF">PG994_012424</name>
</gene>
<evidence type="ECO:0000256" key="5">
    <source>
        <dbReference type="ARBA" id="ARBA00022622"/>
    </source>
</evidence>
<accession>A0ABR1TVM2</accession>
<protein>
    <recommendedName>
        <fullName evidence="12">CFEM domain-containing protein</fullName>
    </recommendedName>
</protein>
<keyword evidence="5" id="KW-0325">Glycoprotein</keyword>
<feature type="compositionally biased region" description="Polar residues" evidence="10">
    <location>
        <begin position="255"/>
        <end position="268"/>
    </location>
</feature>
<organism evidence="13 14">
    <name type="scientific">Apiospora phragmitis</name>
    <dbReference type="NCBI Taxonomy" id="2905665"/>
    <lineage>
        <taxon>Eukaryota</taxon>
        <taxon>Fungi</taxon>
        <taxon>Dikarya</taxon>
        <taxon>Ascomycota</taxon>
        <taxon>Pezizomycotina</taxon>
        <taxon>Sordariomycetes</taxon>
        <taxon>Xylariomycetidae</taxon>
        <taxon>Amphisphaeriales</taxon>
        <taxon>Apiosporaceae</taxon>
        <taxon>Apiospora</taxon>
    </lineage>
</organism>
<comment type="caution">
    <text evidence="13">The sequence shown here is derived from an EMBL/GenBank/DDBJ whole genome shotgun (WGS) entry which is preliminary data.</text>
</comment>
<evidence type="ECO:0000256" key="2">
    <source>
        <dbReference type="ARBA" id="ARBA00004613"/>
    </source>
</evidence>